<evidence type="ECO:0000259" key="5">
    <source>
        <dbReference type="PROSITE" id="PS50930"/>
    </source>
</evidence>
<dbReference type="PANTHER" id="PTHR37299:SF2">
    <property type="entry name" value="HTH LYTTR-TYPE DOMAIN-CONTAINING PROTEIN"/>
    <property type="match status" value="1"/>
</dbReference>
<accession>A0A1U9K4V7</accession>
<name>A0A1U9K4V7_9BACL</name>
<evidence type="ECO:0000256" key="4">
    <source>
        <dbReference type="ARBA" id="ARBA00023163"/>
    </source>
</evidence>
<keyword evidence="7" id="KW-1185">Reference proteome</keyword>
<dbReference type="InterPro" id="IPR046947">
    <property type="entry name" value="LytR-like"/>
</dbReference>
<gene>
    <name evidence="6" type="ORF">B0W44_04160</name>
</gene>
<dbReference type="Pfam" id="PF04397">
    <property type="entry name" value="LytTR"/>
    <property type="match status" value="1"/>
</dbReference>
<sequence length="153" mass="17706">MNVHIDISEKYEETTVTIQAKEWTKELETLVRMVKSTKPIRLLGIDAEQSVLLDPNEIDYVYAENRKVYAAVQKQRIELKMKLYEAESLLEPHQFTRFSKSVIGNLNRIQRFELAFNGNLCVHFTSGNKEYVSRKYVAQLKEKLLSGGLTHGN</sequence>
<dbReference type="GO" id="GO:0000156">
    <property type="term" value="F:phosphorelay response regulator activity"/>
    <property type="evidence" value="ECO:0007669"/>
    <property type="project" value="InterPro"/>
</dbReference>
<dbReference type="Gene3D" id="2.40.50.1020">
    <property type="entry name" value="LytTr DNA-binding domain"/>
    <property type="match status" value="1"/>
</dbReference>
<dbReference type="Proteomes" id="UP000188603">
    <property type="component" value="Chromosome"/>
</dbReference>
<evidence type="ECO:0000313" key="6">
    <source>
        <dbReference type="EMBL" id="AQS55087.1"/>
    </source>
</evidence>
<keyword evidence="3" id="KW-0238">DNA-binding</keyword>
<dbReference type="PROSITE" id="PS50930">
    <property type="entry name" value="HTH_LYTTR"/>
    <property type="match status" value="1"/>
</dbReference>
<keyword evidence="4" id="KW-0804">Transcription</keyword>
<dbReference type="GO" id="GO:0003677">
    <property type="term" value="F:DNA binding"/>
    <property type="evidence" value="ECO:0007669"/>
    <property type="project" value="UniProtKB-KW"/>
</dbReference>
<dbReference type="InterPro" id="IPR007492">
    <property type="entry name" value="LytTR_DNA-bd_dom"/>
</dbReference>
<keyword evidence="1" id="KW-0963">Cytoplasm</keyword>
<dbReference type="OrthoDB" id="9808614at2"/>
<dbReference type="AlphaFoldDB" id="A0A1U9K4V7"/>
<evidence type="ECO:0000313" key="7">
    <source>
        <dbReference type="Proteomes" id="UP000188603"/>
    </source>
</evidence>
<dbReference type="SMART" id="SM00850">
    <property type="entry name" value="LytTR"/>
    <property type="match status" value="1"/>
</dbReference>
<evidence type="ECO:0000256" key="3">
    <source>
        <dbReference type="ARBA" id="ARBA00023125"/>
    </source>
</evidence>
<proteinExistence type="predicted"/>
<organism evidence="6 7">
    <name type="scientific">Novibacillus thermophilus</name>
    <dbReference type="NCBI Taxonomy" id="1471761"/>
    <lineage>
        <taxon>Bacteria</taxon>
        <taxon>Bacillati</taxon>
        <taxon>Bacillota</taxon>
        <taxon>Bacilli</taxon>
        <taxon>Bacillales</taxon>
        <taxon>Thermoactinomycetaceae</taxon>
        <taxon>Novibacillus</taxon>
    </lineage>
</organism>
<dbReference type="STRING" id="1471761.B0W44_04160"/>
<feature type="domain" description="HTH LytTR-type" evidence="5">
    <location>
        <begin position="42"/>
        <end position="146"/>
    </location>
</feature>
<evidence type="ECO:0000256" key="2">
    <source>
        <dbReference type="ARBA" id="ARBA00023015"/>
    </source>
</evidence>
<dbReference type="PANTHER" id="PTHR37299">
    <property type="entry name" value="TRANSCRIPTIONAL REGULATOR-RELATED"/>
    <property type="match status" value="1"/>
</dbReference>
<evidence type="ECO:0000256" key="1">
    <source>
        <dbReference type="ARBA" id="ARBA00022490"/>
    </source>
</evidence>
<protein>
    <submittedName>
        <fullName evidence="6">LytTR family transcriptional regulator</fullName>
    </submittedName>
</protein>
<reference evidence="6 7" key="1">
    <citation type="journal article" date="2015" name="Int. J. Syst. Evol. Microbiol.">
        <title>Novibacillus thermophilus gen. nov., sp. nov., a Gram-staining-negative and moderately thermophilic member of the family Thermoactinomycetaceae.</title>
        <authorList>
            <person name="Yang G."/>
            <person name="Chen J."/>
            <person name="Zhou S."/>
        </authorList>
    </citation>
    <scope>NUCLEOTIDE SEQUENCE [LARGE SCALE GENOMIC DNA]</scope>
    <source>
        <strain evidence="6 7">SG-1</strain>
    </source>
</reference>
<keyword evidence="2" id="KW-0805">Transcription regulation</keyword>
<dbReference type="KEGG" id="ntr:B0W44_04160"/>
<dbReference type="EMBL" id="CP019699">
    <property type="protein sequence ID" value="AQS55087.1"/>
    <property type="molecule type" value="Genomic_DNA"/>
</dbReference>